<feature type="region of interest" description="Disordered" evidence="1">
    <location>
        <begin position="308"/>
        <end position="327"/>
    </location>
</feature>
<dbReference type="GO" id="GO:0005979">
    <property type="term" value="P:regulation of glycogen biosynthetic process"/>
    <property type="evidence" value="ECO:0007669"/>
    <property type="project" value="TreeGrafter"/>
</dbReference>
<reference evidence="5" key="1">
    <citation type="submission" date="2025-08" db="UniProtKB">
        <authorList>
            <consortium name="RefSeq"/>
        </authorList>
    </citation>
    <scope>IDENTIFICATION</scope>
</reference>
<accession>A0A6J0TEA7</accession>
<dbReference type="InterPro" id="IPR050782">
    <property type="entry name" value="PP1_regulatory_subunit_3"/>
</dbReference>
<feature type="region of interest" description="Disordered" evidence="1">
    <location>
        <begin position="538"/>
        <end position="566"/>
    </location>
</feature>
<dbReference type="InParanoid" id="A0A6J0TEA7"/>
<dbReference type="GO" id="GO:2001069">
    <property type="term" value="F:glycogen binding"/>
    <property type="evidence" value="ECO:0007669"/>
    <property type="project" value="TreeGrafter"/>
</dbReference>
<keyword evidence="2" id="KW-1133">Transmembrane helix</keyword>
<keyword evidence="2" id="KW-0812">Transmembrane</keyword>
<evidence type="ECO:0000256" key="2">
    <source>
        <dbReference type="SAM" id="Phobius"/>
    </source>
</evidence>
<feature type="region of interest" description="Disordered" evidence="1">
    <location>
        <begin position="795"/>
        <end position="818"/>
    </location>
</feature>
<dbReference type="OrthoDB" id="1881at2759"/>
<dbReference type="KEGG" id="pvt:110077028"/>
<dbReference type="Pfam" id="PF03370">
    <property type="entry name" value="CBM_21"/>
    <property type="match status" value="1"/>
</dbReference>
<dbReference type="Proteomes" id="UP001652642">
    <property type="component" value="Chromosome 5"/>
</dbReference>
<evidence type="ECO:0000313" key="4">
    <source>
        <dbReference type="Proteomes" id="UP001652642"/>
    </source>
</evidence>
<dbReference type="GeneID" id="110077028"/>
<organism evidence="4 5">
    <name type="scientific">Pogona vitticeps</name>
    <name type="common">central bearded dragon</name>
    <dbReference type="NCBI Taxonomy" id="103695"/>
    <lineage>
        <taxon>Eukaryota</taxon>
        <taxon>Metazoa</taxon>
        <taxon>Chordata</taxon>
        <taxon>Craniata</taxon>
        <taxon>Vertebrata</taxon>
        <taxon>Euteleostomi</taxon>
        <taxon>Lepidosauria</taxon>
        <taxon>Squamata</taxon>
        <taxon>Bifurcata</taxon>
        <taxon>Unidentata</taxon>
        <taxon>Episquamata</taxon>
        <taxon>Toxicofera</taxon>
        <taxon>Iguania</taxon>
        <taxon>Acrodonta</taxon>
        <taxon>Agamidae</taxon>
        <taxon>Amphibolurinae</taxon>
        <taxon>Pogona</taxon>
    </lineage>
</organism>
<feature type="compositionally biased region" description="Polar residues" evidence="1">
    <location>
        <begin position="686"/>
        <end position="697"/>
    </location>
</feature>
<sequence length="1264" mass="141599">MESFEEPGLISRENLLEVPTLSDSPSEEEDVKATLQPRFSPSPRRRNSDSSEEMELEAPSTVTRKVSFADAFGFDLVSVKEFHSWDVPNTSPNDDLEDEVVAVEEFYLTPLFTLPATEEELLQKVRAQKLWLESVEFLPGITCMKGTIRVLNVSFQKLVYVRMSLDSWLTYYDILGEYVPNSCDGETDQFLFKITLVPPYQRDGTKVEFCIRYETSVGIFWANNDNQNYILICHKKETKQPETSLEPKQAQEEIADKHLKGCLKATPNSKEEILATADEDIWNDFRTSESDVPKILYSYVDDNEIERNKEKAKSTKVKHPEDDNENEKELELLLGQHFTSTAGCSRDERSLDTTEPVRFQNEPQEFGDKVDSGLLRQPLPISSSSEHVLQNKELHSKEIYSAGDEYSQSSPEKLPAIDSANITAVPSECFTPSESILSPEYQFGAKQNEAAKNEEVFLTKHGTCPADVQKDESRSPPGSKTIEELFISADDYDHHETVWEARPKGVRLDQSEGIQLRGEVSEVLNDKAKPFQEQQMKEISSQILSSSSESTAKNEPEREMSEHKNKEYFRGEVNTNNIAYDNVTIHCLRSSDAEDEIVEGKYKTEFNVDKSKEIKLSILEQSPEEEQVYSTVGHGKHCTQDSNEMTRTGKSLQGEVTKTGVLGEAKDKNIYESLERLHQNDKGSAGKSNKQQESTCSLPGKLSQDLKRTQSRYLEDSQNTSRYCISCPDFGMPADEHVSTHSASINLEDVNDTSGNLGKGKYSQRDEPENILEAEPCQSTLDRITVGDQRSQVRWGNKSWSDLESRQTDGESEANKRVQMKEGTGGEAMWGIRESTQCLNVTPTDELFTCQDPVRCEETSVAKHDSTGETEAVTAAYIIKATSEHTPEKMSAGEKAVIVKLPQETALSDRPTEERETVLDIHEGGNDGSHYPLCQCNTVGVLYDTKFEKEPVSDICNAHIHEMVHGEMISMCSTSEAHTRADHNTGCDSPSAETLWNSSAEGKAIPDQDLYLETALKSSREFPQSLYNEAAEEGSMWEKFHHGSAKTENKVPPADINIAGSCYESPSVTSSEESVEAHTAEGGEIMPPYTYASVEMMAGSGCDSNETNEMSHTIIPNLPLEGQLSSSEHGERSIGQFSHQLELNEGKLLGPTIVISEPAEEKEETRSETEGLGIEIKQNIEGHENLAVSDPGEPPGQQSEPLSLSSEYLVLKHIGYKILYFLLFVVFCVTLYHYDLIVCFALYLFSLYWLYCEGRKSKEPVKKD</sequence>
<feature type="region of interest" description="Disordered" evidence="1">
    <location>
        <begin position="1"/>
        <end position="59"/>
    </location>
</feature>
<feature type="compositionally biased region" description="Basic and acidic residues" evidence="1">
    <location>
        <begin position="801"/>
        <end position="818"/>
    </location>
</feature>
<dbReference type="PANTHER" id="PTHR12307">
    <property type="entry name" value="PROTEIN PHOSPHATASE 1 REGULATORY SUBUNIT"/>
    <property type="match status" value="1"/>
</dbReference>
<protein>
    <submittedName>
        <fullName evidence="5">Protein phosphatase 1 regulatory subunit 3A</fullName>
    </submittedName>
</protein>
<dbReference type="GO" id="GO:0000164">
    <property type="term" value="C:protein phosphatase type 1 complex"/>
    <property type="evidence" value="ECO:0007669"/>
    <property type="project" value="TreeGrafter"/>
</dbReference>
<keyword evidence="4" id="KW-1185">Reference proteome</keyword>
<dbReference type="AlphaFoldDB" id="A0A6J0TEA7"/>
<feature type="transmembrane region" description="Helical" evidence="2">
    <location>
        <begin position="1218"/>
        <end position="1251"/>
    </location>
</feature>
<dbReference type="RefSeq" id="XP_020645340.2">
    <property type="nucleotide sequence ID" value="XM_020789681.2"/>
</dbReference>
<dbReference type="PANTHER" id="PTHR12307:SF2">
    <property type="entry name" value="PROTEIN PHOSPHATASE 1 REGULATORY SUBUNIT 3A"/>
    <property type="match status" value="1"/>
</dbReference>
<evidence type="ECO:0000259" key="3">
    <source>
        <dbReference type="PROSITE" id="PS51159"/>
    </source>
</evidence>
<dbReference type="GO" id="GO:0008157">
    <property type="term" value="F:protein phosphatase 1 binding"/>
    <property type="evidence" value="ECO:0007669"/>
    <property type="project" value="TreeGrafter"/>
</dbReference>
<dbReference type="Gene3D" id="2.60.40.2440">
    <property type="entry name" value="Carbohydrate binding type-21 domain"/>
    <property type="match status" value="1"/>
</dbReference>
<feature type="region of interest" description="Disordered" evidence="1">
    <location>
        <begin position="343"/>
        <end position="374"/>
    </location>
</feature>
<evidence type="ECO:0000256" key="1">
    <source>
        <dbReference type="SAM" id="MobiDB-lite"/>
    </source>
</evidence>
<dbReference type="CDD" id="cd22255">
    <property type="entry name" value="PBD_PPP1R3A"/>
    <property type="match status" value="1"/>
</dbReference>
<dbReference type="InterPro" id="IPR005036">
    <property type="entry name" value="CBM21_dom"/>
</dbReference>
<keyword evidence="2" id="KW-0472">Membrane</keyword>
<dbReference type="InterPro" id="IPR038175">
    <property type="entry name" value="CBM21_dom_sf"/>
</dbReference>
<feature type="compositionally biased region" description="Basic and acidic residues" evidence="1">
    <location>
        <begin position="552"/>
        <end position="566"/>
    </location>
</feature>
<proteinExistence type="predicted"/>
<feature type="domain" description="CBM21" evidence="3">
    <location>
        <begin position="124"/>
        <end position="232"/>
    </location>
</feature>
<gene>
    <name evidence="5" type="primary">PPP1R3A</name>
</gene>
<evidence type="ECO:0000313" key="5">
    <source>
        <dbReference type="RefSeq" id="XP_020645340.2"/>
    </source>
</evidence>
<dbReference type="CTD" id="5506"/>
<dbReference type="PROSITE" id="PS51159">
    <property type="entry name" value="CBM21"/>
    <property type="match status" value="1"/>
</dbReference>
<feature type="compositionally biased region" description="Low complexity" evidence="1">
    <location>
        <begin position="538"/>
        <end position="550"/>
    </location>
</feature>
<name>A0A6J0TEA7_9SAUR</name>
<feature type="region of interest" description="Disordered" evidence="1">
    <location>
        <begin position="680"/>
        <end position="714"/>
    </location>
</feature>